<comment type="subcellular location">
    <subcellularLocation>
        <location evidence="2 15">Cytoplasm</location>
    </subcellularLocation>
</comment>
<dbReference type="GO" id="GO:0005829">
    <property type="term" value="C:cytosol"/>
    <property type="evidence" value="ECO:0007669"/>
    <property type="project" value="TreeGrafter"/>
</dbReference>
<reference evidence="19" key="1">
    <citation type="submission" date="2017-09" db="EMBL/GenBank/DDBJ databases">
        <title>Depth-based differentiation of microbial function through sediment-hosted aquifers and enrichment of novel symbionts in the deep terrestrial subsurface.</title>
        <authorList>
            <person name="Probst A.J."/>
            <person name="Ladd B."/>
            <person name="Jarett J.K."/>
            <person name="Geller-Mcgrath D.E."/>
            <person name="Sieber C.M.K."/>
            <person name="Emerson J.B."/>
            <person name="Anantharaman K."/>
            <person name="Thomas B.C."/>
            <person name="Malmstrom R."/>
            <person name="Stieglmeier M."/>
            <person name="Klingl A."/>
            <person name="Woyke T."/>
            <person name="Ryan C.M."/>
            <person name="Banfield J.F."/>
        </authorList>
    </citation>
    <scope>NUCLEOTIDE SEQUENCE [LARGE SCALE GENOMIC DNA]</scope>
</reference>
<dbReference type="Gene3D" id="3.40.1280.10">
    <property type="match status" value="1"/>
</dbReference>
<evidence type="ECO:0000259" key="17">
    <source>
        <dbReference type="Pfam" id="PF01746"/>
    </source>
</evidence>
<evidence type="ECO:0000256" key="13">
    <source>
        <dbReference type="ARBA" id="ARBA00033392"/>
    </source>
</evidence>
<keyword evidence="8 15" id="KW-0489">Methyltransferase</keyword>
<evidence type="ECO:0000256" key="8">
    <source>
        <dbReference type="ARBA" id="ARBA00022603"/>
    </source>
</evidence>
<comment type="caution">
    <text evidence="15">Lacks conserved residue(s) required for the propagation of feature annotation.</text>
</comment>
<dbReference type="NCBIfam" id="NF000648">
    <property type="entry name" value="PRK00026.1"/>
    <property type="match status" value="1"/>
</dbReference>
<organism evidence="18 19">
    <name type="scientific">Candidatus Magasanikbacteria bacterium CG_4_10_14_0_2_um_filter_41_31</name>
    <dbReference type="NCBI Taxonomy" id="1974639"/>
    <lineage>
        <taxon>Bacteria</taxon>
        <taxon>Candidatus Magasanikiibacteriota</taxon>
    </lineage>
</organism>
<comment type="subunit">
    <text evidence="4 15">Homodimer.</text>
</comment>
<evidence type="ECO:0000256" key="15">
    <source>
        <dbReference type="HAMAP-Rule" id="MF_00605"/>
    </source>
</evidence>
<dbReference type="SUPFAM" id="SSF75217">
    <property type="entry name" value="alpha/beta knot"/>
    <property type="match status" value="1"/>
</dbReference>
<accession>A0A2M7V5J3</accession>
<dbReference type="Pfam" id="PF01746">
    <property type="entry name" value="tRNA_m1G_MT"/>
    <property type="match status" value="1"/>
</dbReference>
<evidence type="ECO:0000256" key="11">
    <source>
        <dbReference type="ARBA" id="ARBA00022694"/>
    </source>
</evidence>
<evidence type="ECO:0000256" key="2">
    <source>
        <dbReference type="ARBA" id="ARBA00004496"/>
    </source>
</evidence>
<dbReference type="InterPro" id="IPR023148">
    <property type="entry name" value="tRNA_m1G_MeTrfase_C_sf"/>
</dbReference>
<keyword evidence="7 15" id="KW-0963">Cytoplasm</keyword>
<keyword evidence="11 15" id="KW-0819">tRNA processing</keyword>
<dbReference type="GO" id="GO:0052906">
    <property type="term" value="F:tRNA (guanine(37)-N1)-methyltransferase activity"/>
    <property type="evidence" value="ECO:0007669"/>
    <property type="project" value="UniProtKB-UniRule"/>
</dbReference>
<dbReference type="AlphaFoldDB" id="A0A2M7V5J3"/>
<gene>
    <name evidence="15" type="primary">trmD</name>
    <name evidence="18" type="ORF">COX83_00835</name>
</gene>
<evidence type="ECO:0000256" key="12">
    <source>
        <dbReference type="ARBA" id="ARBA00029736"/>
    </source>
</evidence>
<dbReference type="HAMAP" id="MF_00605">
    <property type="entry name" value="TrmD"/>
    <property type="match status" value="1"/>
</dbReference>
<evidence type="ECO:0000256" key="3">
    <source>
        <dbReference type="ARBA" id="ARBA00007630"/>
    </source>
</evidence>
<proteinExistence type="inferred from homology"/>
<dbReference type="InterPro" id="IPR016009">
    <property type="entry name" value="tRNA_MeTrfase_TRMD/TRM10"/>
</dbReference>
<evidence type="ECO:0000256" key="9">
    <source>
        <dbReference type="ARBA" id="ARBA00022679"/>
    </source>
</evidence>
<comment type="caution">
    <text evidence="18">The sequence shown here is derived from an EMBL/GenBank/DDBJ whole genome shotgun (WGS) entry which is preliminary data.</text>
</comment>
<keyword evidence="9 15" id="KW-0808">Transferase</keyword>
<evidence type="ECO:0000313" key="19">
    <source>
        <dbReference type="Proteomes" id="UP000230078"/>
    </source>
</evidence>
<evidence type="ECO:0000256" key="1">
    <source>
        <dbReference type="ARBA" id="ARBA00002634"/>
    </source>
</evidence>
<evidence type="ECO:0000256" key="5">
    <source>
        <dbReference type="ARBA" id="ARBA00012807"/>
    </source>
</evidence>
<dbReference type="CDD" id="cd18080">
    <property type="entry name" value="TrmD-like"/>
    <property type="match status" value="1"/>
</dbReference>
<feature type="binding site" evidence="15 16">
    <location>
        <position position="131"/>
    </location>
    <ligand>
        <name>S-adenosyl-L-methionine</name>
        <dbReference type="ChEBI" id="CHEBI:59789"/>
    </ligand>
</feature>
<evidence type="ECO:0000256" key="16">
    <source>
        <dbReference type="PIRSR" id="PIRSR000386-1"/>
    </source>
</evidence>
<name>A0A2M7V5J3_9BACT</name>
<dbReference type="EMBL" id="PFPI01000010">
    <property type="protein sequence ID" value="PIZ93858.1"/>
    <property type="molecule type" value="Genomic_DNA"/>
</dbReference>
<feature type="domain" description="tRNA methyltransferase TRMD/TRM10-type" evidence="17">
    <location>
        <begin position="1"/>
        <end position="229"/>
    </location>
</feature>
<dbReference type="FunFam" id="3.40.1280.10:FF:000001">
    <property type="entry name" value="tRNA (guanine-N(1)-)-methyltransferase"/>
    <property type="match status" value="1"/>
</dbReference>
<evidence type="ECO:0000256" key="7">
    <source>
        <dbReference type="ARBA" id="ARBA00022490"/>
    </source>
</evidence>
<evidence type="ECO:0000256" key="10">
    <source>
        <dbReference type="ARBA" id="ARBA00022691"/>
    </source>
</evidence>
<evidence type="ECO:0000256" key="6">
    <source>
        <dbReference type="ARBA" id="ARBA00014679"/>
    </source>
</evidence>
<protein>
    <recommendedName>
        <fullName evidence="6 15">tRNA (guanine-N(1)-)-methyltransferase</fullName>
        <ecNumber evidence="5 15">2.1.1.228</ecNumber>
    </recommendedName>
    <alternativeName>
        <fullName evidence="12 15">M1G-methyltransferase</fullName>
    </alternativeName>
    <alternativeName>
        <fullName evidence="13 15">tRNA [GM37] methyltransferase</fullName>
    </alternativeName>
</protein>
<comment type="function">
    <text evidence="1 15">Specifically methylates guanosine-37 in various tRNAs.</text>
</comment>
<keyword evidence="10 15" id="KW-0949">S-adenosyl-L-methionine</keyword>
<dbReference type="PANTHER" id="PTHR46417:SF1">
    <property type="entry name" value="TRNA (GUANINE-N(1)-)-METHYLTRANSFERASE"/>
    <property type="match status" value="1"/>
</dbReference>
<evidence type="ECO:0000313" key="18">
    <source>
        <dbReference type="EMBL" id="PIZ93858.1"/>
    </source>
</evidence>
<dbReference type="EC" id="2.1.1.228" evidence="5 15"/>
<dbReference type="GO" id="GO:0002939">
    <property type="term" value="P:tRNA N1-guanine methylation"/>
    <property type="evidence" value="ECO:0007669"/>
    <property type="project" value="TreeGrafter"/>
</dbReference>
<dbReference type="InterPro" id="IPR002649">
    <property type="entry name" value="tRNA_m1G_MeTrfase_TrmD"/>
</dbReference>
<sequence>MKFNVLTIFPEMIDSYANASILGRGQKAGAIDIRSINIRDFAEDKHSTVDNPPYGGGAGMVMKPEPIYAALKSIDAIPFSKDDGFTKVKKIFSGKLAKKKRTVVLSPRGRQFDQRIAEQWSKLDELTLICGRYEGIDQRVIDHMIDEEISVGPYVLAGGELGALAIVEAVSRLVPGVLGNEDSLTHETHNEDMSAEYPQYTKPSDFRGWKVPDVLLSGDHKKIEEWRRLER</sequence>
<dbReference type="PIRSF" id="PIRSF000386">
    <property type="entry name" value="tRNA_mtase"/>
    <property type="match status" value="1"/>
</dbReference>
<comment type="catalytic activity">
    <reaction evidence="14 15">
        <text>guanosine(37) in tRNA + S-adenosyl-L-methionine = N(1)-methylguanosine(37) in tRNA + S-adenosyl-L-homocysteine + H(+)</text>
        <dbReference type="Rhea" id="RHEA:36899"/>
        <dbReference type="Rhea" id="RHEA-COMP:10145"/>
        <dbReference type="Rhea" id="RHEA-COMP:10147"/>
        <dbReference type="ChEBI" id="CHEBI:15378"/>
        <dbReference type="ChEBI" id="CHEBI:57856"/>
        <dbReference type="ChEBI" id="CHEBI:59789"/>
        <dbReference type="ChEBI" id="CHEBI:73542"/>
        <dbReference type="ChEBI" id="CHEBI:74269"/>
        <dbReference type="EC" id="2.1.1.228"/>
    </reaction>
</comment>
<evidence type="ECO:0000256" key="4">
    <source>
        <dbReference type="ARBA" id="ARBA00011738"/>
    </source>
</evidence>
<evidence type="ECO:0000256" key="14">
    <source>
        <dbReference type="ARBA" id="ARBA00047783"/>
    </source>
</evidence>
<comment type="similarity">
    <text evidence="3 15">Belongs to the RNA methyltransferase TrmD family.</text>
</comment>
<dbReference type="Proteomes" id="UP000230078">
    <property type="component" value="Unassembled WGS sequence"/>
</dbReference>
<dbReference type="InterPro" id="IPR029028">
    <property type="entry name" value="Alpha/beta_knot_MTases"/>
</dbReference>
<dbReference type="PANTHER" id="PTHR46417">
    <property type="entry name" value="TRNA (GUANINE-N(1)-)-METHYLTRANSFERASE"/>
    <property type="match status" value="1"/>
</dbReference>
<dbReference type="Gene3D" id="1.10.1270.20">
    <property type="entry name" value="tRNA(m1g37)methyltransferase, domain 2"/>
    <property type="match status" value="1"/>
</dbReference>
<dbReference type="InterPro" id="IPR029026">
    <property type="entry name" value="tRNA_m1G_MTases_N"/>
</dbReference>